<keyword evidence="1" id="KW-0472">Membrane</keyword>
<evidence type="ECO:0000256" key="1">
    <source>
        <dbReference type="SAM" id="Phobius"/>
    </source>
</evidence>
<name>L0KW31_METHD</name>
<feature type="transmembrane region" description="Helical" evidence="1">
    <location>
        <begin position="40"/>
        <end position="65"/>
    </location>
</feature>
<gene>
    <name evidence="2" type="ordered locus">Metho_1086</name>
</gene>
<keyword evidence="1" id="KW-0812">Transmembrane</keyword>
<dbReference type="RefSeq" id="WP_015324487.1">
    <property type="nucleotide sequence ID" value="NC_019977.1"/>
</dbReference>
<evidence type="ECO:0000313" key="3">
    <source>
        <dbReference type="Proteomes" id="UP000010866"/>
    </source>
</evidence>
<sequence length="75" mass="8020" precursor="true">MKQEVIDQLAALITAAFGLIAALAWNDAIKSLFAEGGALYFLAASGIWAYAVFVTILAVLMTLWIGGLTEKSKKE</sequence>
<dbReference type="EMBL" id="CP003362">
    <property type="protein sequence ID" value="AGB49321.1"/>
    <property type="molecule type" value="Genomic_DNA"/>
</dbReference>
<dbReference type="KEGG" id="mhz:Metho_1086"/>
<reference evidence="3" key="1">
    <citation type="submission" date="2012-02" db="EMBL/GenBank/DDBJ databases">
        <title>Complete sequence of chromosome of Methanomethylovorans hollandica DSM 15978.</title>
        <authorList>
            <person name="Lucas S."/>
            <person name="Copeland A."/>
            <person name="Lapidus A."/>
            <person name="Glavina del Rio T."/>
            <person name="Dalin E."/>
            <person name="Tice H."/>
            <person name="Bruce D."/>
            <person name="Goodwin L."/>
            <person name="Pitluck S."/>
            <person name="Peters L."/>
            <person name="Mikhailova N."/>
            <person name="Held B."/>
            <person name="Kyrpides N."/>
            <person name="Mavromatis K."/>
            <person name="Ivanova N."/>
            <person name="Brettin T."/>
            <person name="Detter J.C."/>
            <person name="Han C."/>
            <person name="Larimer F."/>
            <person name="Land M."/>
            <person name="Hauser L."/>
            <person name="Markowitz V."/>
            <person name="Cheng J.-F."/>
            <person name="Hugenholtz P."/>
            <person name="Woyke T."/>
            <person name="Wu D."/>
            <person name="Spring S."/>
            <person name="Schroeder M."/>
            <person name="Brambilla E."/>
            <person name="Klenk H.-P."/>
            <person name="Eisen J.A."/>
        </authorList>
    </citation>
    <scope>NUCLEOTIDE SEQUENCE [LARGE SCALE GENOMIC DNA]</scope>
    <source>
        <strain evidence="3">DSM 15978 / NBRC 107637 / DMS1</strain>
    </source>
</reference>
<dbReference type="GeneID" id="14406895"/>
<keyword evidence="1" id="KW-1133">Transmembrane helix</keyword>
<dbReference type="Proteomes" id="UP000010866">
    <property type="component" value="Chromosome"/>
</dbReference>
<dbReference type="Pfam" id="PF18898">
    <property type="entry name" value="DUF5654"/>
    <property type="match status" value="1"/>
</dbReference>
<evidence type="ECO:0000313" key="2">
    <source>
        <dbReference type="EMBL" id="AGB49321.1"/>
    </source>
</evidence>
<dbReference type="InterPro" id="IPR043713">
    <property type="entry name" value="DUF5654"/>
</dbReference>
<dbReference type="HOGENOM" id="CLU_183471_0_0_2"/>
<dbReference type="AlphaFoldDB" id="L0KW31"/>
<organism evidence="2 3">
    <name type="scientific">Methanomethylovorans hollandica (strain DSM 15978 / NBRC 107637 / DMS1)</name>
    <dbReference type="NCBI Taxonomy" id="867904"/>
    <lineage>
        <taxon>Archaea</taxon>
        <taxon>Methanobacteriati</taxon>
        <taxon>Methanobacteriota</taxon>
        <taxon>Stenosarchaea group</taxon>
        <taxon>Methanomicrobia</taxon>
        <taxon>Methanosarcinales</taxon>
        <taxon>Methanosarcinaceae</taxon>
        <taxon>Methanomethylovorans</taxon>
    </lineage>
</organism>
<protein>
    <submittedName>
        <fullName evidence="2">Uncharacterized protein</fullName>
    </submittedName>
</protein>
<dbReference type="OrthoDB" id="117061at2157"/>
<keyword evidence="3" id="KW-1185">Reference proteome</keyword>
<accession>L0KW31</accession>
<proteinExistence type="predicted"/>